<feature type="compositionally biased region" description="Acidic residues" evidence="1">
    <location>
        <begin position="18"/>
        <end position="39"/>
    </location>
</feature>
<accession>A0A9N8D893</accession>
<name>A0A9N8D893_9STRA</name>
<organism evidence="2 3">
    <name type="scientific">Seminavis robusta</name>
    <dbReference type="NCBI Taxonomy" id="568900"/>
    <lineage>
        <taxon>Eukaryota</taxon>
        <taxon>Sar</taxon>
        <taxon>Stramenopiles</taxon>
        <taxon>Ochrophyta</taxon>
        <taxon>Bacillariophyta</taxon>
        <taxon>Bacillariophyceae</taxon>
        <taxon>Bacillariophycidae</taxon>
        <taxon>Naviculales</taxon>
        <taxon>Naviculaceae</taxon>
        <taxon>Seminavis</taxon>
    </lineage>
</organism>
<feature type="region of interest" description="Disordered" evidence="1">
    <location>
        <begin position="408"/>
        <end position="544"/>
    </location>
</feature>
<evidence type="ECO:0000256" key="1">
    <source>
        <dbReference type="SAM" id="MobiDB-lite"/>
    </source>
</evidence>
<dbReference type="EMBL" id="CAICTM010000034">
    <property type="protein sequence ID" value="CAB9498243.1"/>
    <property type="molecule type" value="Genomic_DNA"/>
</dbReference>
<feature type="compositionally biased region" description="Acidic residues" evidence="1">
    <location>
        <begin position="494"/>
        <end position="507"/>
    </location>
</feature>
<feature type="compositionally biased region" description="Acidic residues" evidence="1">
    <location>
        <begin position="440"/>
        <end position="451"/>
    </location>
</feature>
<protein>
    <submittedName>
        <fullName evidence="2">Uncharacterized protein</fullName>
    </submittedName>
</protein>
<dbReference type="Proteomes" id="UP001153069">
    <property type="component" value="Unassembled WGS sequence"/>
</dbReference>
<evidence type="ECO:0000313" key="3">
    <source>
        <dbReference type="Proteomes" id="UP001153069"/>
    </source>
</evidence>
<feature type="region of interest" description="Disordered" evidence="1">
    <location>
        <begin position="1"/>
        <end position="44"/>
    </location>
</feature>
<dbReference type="AlphaFoldDB" id="A0A9N8D893"/>
<gene>
    <name evidence="2" type="ORF">SEMRO_34_G021760.1</name>
</gene>
<reference evidence="2" key="1">
    <citation type="submission" date="2020-06" db="EMBL/GenBank/DDBJ databases">
        <authorList>
            <consortium name="Plant Systems Biology data submission"/>
        </authorList>
    </citation>
    <scope>NUCLEOTIDE SEQUENCE</scope>
    <source>
        <strain evidence="2">D6</strain>
    </source>
</reference>
<sequence length="744" mass="80790">MSAGDLEYSYSKIASTVESEEEEDEDSQSDEEDEDEDEADLKMMKKKRECEQCLQRAKLRRTEVGAEAGAEADESLPDLMVSFLSEEAEEDSVCSCTATATATGIGYSEQAMALNEAYIALENMRKANLEVALAGSDLAKQVDIHHYCTACLKDCLSSSSGLAKDQCSLAKEQAKGNRRFSFSSPAFVSKVLFVLRHNKNPPPCLVCANPVCKKHSCRKTRYTSKDGLYVCQDCATLFNSESILKQLQLQDDCSDNKDKDNPFSQDQFLVQMIDAYDRALILLQYAAPFVEEIATCLETSTKNTNHIHLSSSSVGMLAGVTGVGAVAGQAAAGVGLTAAATMLTPVGPPLLLASLVLGGTAASATIGTEVYHHANRQSYTQQSANKILAWYQVVTSIQKALNLHDDLHVPTSDDDDDNIHGKLQPEQENDSPLEYPSLDAIDDDSEDDEQSVQDVTPEPKTPDTQATIEPTCTTTSTSASASLEHEHEYALSAIDDDDDDDDEEEEVPTTKYKNHQAANEYEPSTIDIDDNDNAEETADKETTTLPANNIQKTVSTEEYGLSAIDDDSVDARDTGNESIGDEEAKLDENSTEALLLDPVTTNSQTTQTVAVKSNSKHPLACLMPLAPLLDDVLLNISKMFMDPSGGARVAISRASSHAFKVAQIATIACGALSAATIVLEMNNFSKSLHHLKAGSPCQKAQMLRRIAGEVEQNLMPVTQVVAERCEMYRRNDDGDSYDEQELLD</sequence>
<keyword evidence="3" id="KW-1185">Reference proteome</keyword>
<dbReference type="OrthoDB" id="49496at2759"/>
<comment type="caution">
    <text evidence="2">The sequence shown here is derived from an EMBL/GenBank/DDBJ whole genome shotgun (WGS) entry which is preliminary data.</text>
</comment>
<evidence type="ECO:0000313" key="2">
    <source>
        <dbReference type="EMBL" id="CAB9498243.1"/>
    </source>
</evidence>
<feature type="compositionally biased region" description="Low complexity" evidence="1">
    <location>
        <begin position="473"/>
        <end position="482"/>
    </location>
</feature>
<feature type="compositionally biased region" description="Acidic residues" evidence="1">
    <location>
        <begin position="527"/>
        <end position="536"/>
    </location>
</feature>
<feature type="compositionally biased region" description="Polar residues" evidence="1">
    <location>
        <begin position="462"/>
        <end position="472"/>
    </location>
</feature>
<proteinExistence type="predicted"/>